<dbReference type="EMBL" id="KQ086288">
    <property type="protein sequence ID" value="KLO05589.1"/>
    <property type="molecule type" value="Genomic_DNA"/>
</dbReference>
<dbReference type="Proteomes" id="UP000053477">
    <property type="component" value="Unassembled WGS sequence"/>
</dbReference>
<protein>
    <submittedName>
        <fullName evidence="1">Uncharacterized protein</fullName>
    </submittedName>
</protein>
<name>A0A0H2R1H4_9AGAM</name>
<dbReference type="AlphaFoldDB" id="A0A0H2R1H4"/>
<accession>A0A0H2R1H4</accession>
<keyword evidence="2" id="KW-1185">Reference proteome</keyword>
<evidence type="ECO:0000313" key="2">
    <source>
        <dbReference type="Proteomes" id="UP000053477"/>
    </source>
</evidence>
<dbReference type="InParanoid" id="A0A0H2R1H4"/>
<dbReference type="OrthoDB" id="3269221at2759"/>
<gene>
    <name evidence="1" type="ORF">SCHPADRAFT_946791</name>
</gene>
<organism evidence="1 2">
    <name type="scientific">Schizopora paradoxa</name>
    <dbReference type="NCBI Taxonomy" id="27342"/>
    <lineage>
        <taxon>Eukaryota</taxon>
        <taxon>Fungi</taxon>
        <taxon>Dikarya</taxon>
        <taxon>Basidiomycota</taxon>
        <taxon>Agaricomycotina</taxon>
        <taxon>Agaricomycetes</taxon>
        <taxon>Hymenochaetales</taxon>
        <taxon>Schizoporaceae</taxon>
        <taxon>Schizopora</taxon>
    </lineage>
</organism>
<sequence>MFLFNSNAAIVDELRSSQAQSVFESVSWRHWRTSRRNGFAFLEDNIGPYFFSLNIVSPSRNVVSNVDAIHHKAQRATGFGLRSLLSLVDFSLFTPKTYHSSLILLAPEKKSMPLRRRQEFCICTLCRENDPDGLGCMLPIETVKMHREREAMGFHEHQGSSRPAQSIEPLVAVFNDMTIGEDAHPAHNLPALTMAESEARAAKKSRLTNGWTAKAMKVLNAVRDETFLLQEQLHNQMESEEGLSLELLVRIENRLETLGIAVDKTTRREPKIVALKISVYENLIALQEKCAAQRVAVPRLRETHPIQFPSDDHMRVASGNYNIVAQIALLLGAVCSIIFGVSRRAGDFVMGSLNVLLGVIFVDQQGTRGTNARGEAILKQIPKKVETASDKFNLKGRLVYYAVCTECKQTHKPIFKPGQAHPTYPKSCNNIVTPGAEPCGALLLERHFVGGLPIWRPVLVCAYHEFNDYVCGLECRDDLRKFLDSSCDDAMEEIRSGAGNHIDNVFCGEFVRNFRWTDGKLFIDRPEGEGRLLFSLNLDSDLLFIGNRFSTRIFVQIRKACLQKTAH</sequence>
<evidence type="ECO:0000313" key="1">
    <source>
        <dbReference type="EMBL" id="KLO05589.1"/>
    </source>
</evidence>
<proteinExistence type="predicted"/>
<dbReference type="STRING" id="27342.A0A0H2R1H4"/>
<reference evidence="1 2" key="1">
    <citation type="submission" date="2015-04" db="EMBL/GenBank/DDBJ databases">
        <title>Complete genome sequence of Schizopora paradoxa KUC8140, a cosmopolitan wood degrader in East Asia.</title>
        <authorList>
            <consortium name="DOE Joint Genome Institute"/>
            <person name="Min B."/>
            <person name="Park H."/>
            <person name="Jang Y."/>
            <person name="Kim J.-J."/>
            <person name="Kim K.H."/>
            <person name="Pangilinan J."/>
            <person name="Lipzen A."/>
            <person name="Riley R."/>
            <person name="Grigoriev I.V."/>
            <person name="Spatafora J.W."/>
            <person name="Choi I.-G."/>
        </authorList>
    </citation>
    <scope>NUCLEOTIDE SEQUENCE [LARGE SCALE GENOMIC DNA]</scope>
    <source>
        <strain evidence="1 2">KUC8140</strain>
    </source>
</reference>